<gene>
    <name evidence="2" type="ORF">Verru16b_00300</name>
</gene>
<evidence type="ECO:0000313" key="3">
    <source>
        <dbReference type="Proteomes" id="UP000095228"/>
    </source>
</evidence>
<dbReference type="AlphaFoldDB" id="A0A1I7PI05"/>
<dbReference type="KEGG" id="obg:Verru16b_00300"/>
<dbReference type="Proteomes" id="UP000095228">
    <property type="component" value="Chromosome"/>
</dbReference>
<organism evidence="2 3">
    <name type="scientific">Lacunisphaera limnophila</name>
    <dbReference type="NCBI Taxonomy" id="1838286"/>
    <lineage>
        <taxon>Bacteria</taxon>
        <taxon>Pseudomonadati</taxon>
        <taxon>Verrucomicrobiota</taxon>
        <taxon>Opitutia</taxon>
        <taxon>Opitutales</taxon>
        <taxon>Opitutaceae</taxon>
        <taxon>Lacunisphaera</taxon>
    </lineage>
</organism>
<evidence type="ECO:0000313" key="2">
    <source>
        <dbReference type="EMBL" id="AOS43257.1"/>
    </source>
</evidence>
<keyword evidence="3" id="KW-1185">Reference proteome</keyword>
<proteinExistence type="predicted"/>
<evidence type="ECO:0000259" key="1">
    <source>
        <dbReference type="Pfam" id="PF13391"/>
    </source>
</evidence>
<sequence>MPFEEVNRAVYTVTRQKRDAAFARIVLDNYGYTCAVTGLRFQSRNHTEAHGAHIIGKEERGTDDPRNGLALSRSVHWAFDQGIFTISDQYEVVINPKARAATIASFPLMDMDRKKIFLPKDAYYHPHPEALAWHKSEVFDRFTL</sequence>
<accession>A0A1I7PI05</accession>
<dbReference type="InterPro" id="IPR003615">
    <property type="entry name" value="HNH_nuc"/>
</dbReference>
<protein>
    <recommendedName>
        <fullName evidence="1">HNH nuclease domain-containing protein</fullName>
    </recommendedName>
</protein>
<dbReference type="EMBL" id="CP016094">
    <property type="protein sequence ID" value="AOS43257.1"/>
    <property type="molecule type" value="Genomic_DNA"/>
</dbReference>
<name>A0A1I7PI05_9BACT</name>
<dbReference type="Pfam" id="PF13391">
    <property type="entry name" value="HNH_2"/>
    <property type="match status" value="1"/>
</dbReference>
<reference evidence="2 3" key="1">
    <citation type="submission" date="2016-06" db="EMBL/GenBank/DDBJ databases">
        <title>Three novel species with peptidoglycan cell walls form the new genus Lacunisphaera gen. nov. in the family Opitutaceae of the verrucomicrobial subdivision 4.</title>
        <authorList>
            <person name="Rast P."/>
            <person name="Gloeckner I."/>
            <person name="Jogler M."/>
            <person name="Boedeker C."/>
            <person name="Jeske O."/>
            <person name="Wiegand S."/>
            <person name="Reinhardt R."/>
            <person name="Schumann P."/>
            <person name="Rohde M."/>
            <person name="Spring S."/>
            <person name="Gloeckner F.O."/>
            <person name="Jogler C."/>
        </authorList>
    </citation>
    <scope>NUCLEOTIDE SEQUENCE [LARGE SCALE GENOMIC DNA]</scope>
    <source>
        <strain evidence="2 3">IG16b</strain>
    </source>
</reference>
<feature type="domain" description="HNH nuclease" evidence="1">
    <location>
        <begin position="34"/>
        <end position="86"/>
    </location>
</feature>